<dbReference type="Pfam" id="PF08729">
    <property type="entry name" value="HUN"/>
    <property type="match status" value="1"/>
</dbReference>
<protein>
    <recommendedName>
        <fullName evidence="2">Hpc2-related domain-containing protein</fullName>
    </recommendedName>
</protein>
<organism evidence="3 4">
    <name type="scientific">Vicia faba</name>
    <name type="common">Broad bean</name>
    <name type="synonym">Faba vulgaris</name>
    <dbReference type="NCBI Taxonomy" id="3906"/>
    <lineage>
        <taxon>Eukaryota</taxon>
        <taxon>Viridiplantae</taxon>
        <taxon>Streptophyta</taxon>
        <taxon>Embryophyta</taxon>
        <taxon>Tracheophyta</taxon>
        <taxon>Spermatophyta</taxon>
        <taxon>Magnoliopsida</taxon>
        <taxon>eudicotyledons</taxon>
        <taxon>Gunneridae</taxon>
        <taxon>Pentapetalae</taxon>
        <taxon>rosids</taxon>
        <taxon>fabids</taxon>
        <taxon>Fabales</taxon>
        <taxon>Fabaceae</taxon>
        <taxon>Papilionoideae</taxon>
        <taxon>50 kb inversion clade</taxon>
        <taxon>NPAAA clade</taxon>
        <taxon>Hologalegina</taxon>
        <taxon>IRL clade</taxon>
        <taxon>Fabeae</taxon>
        <taxon>Vicia</taxon>
    </lineage>
</organism>
<keyword evidence="4" id="KW-1185">Reference proteome</keyword>
<evidence type="ECO:0000256" key="1">
    <source>
        <dbReference type="SAM" id="MobiDB-lite"/>
    </source>
</evidence>
<accession>A0AAV1AW79</accession>
<proteinExistence type="predicted"/>
<dbReference type="GO" id="GO:0005634">
    <property type="term" value="C:nucleus"/>
    <property type="evidence" value="ECO:0007669"/>
    <property type="project" value="TreeGrafter"/>
</dbReference>
<dbReference type="Proteomes" id="UP001157006">
    <property type="component" value="Chromosome 5"/>
</dbReference>
<feature type="region of interest" description="Disordered" evidence="1">
    <location>
        <begin position="1"/>
        <end position="27"/>
    </location>
</feature>
<reference evidence="3 4" key="1">
    <citation type="submission" date="2023-01" db="EMBL/GenBank/DDBJ databases">
        <authorList>
            <person name="Kreplak J."/>
        </authorList>
    </citation>
    <scope>NUCLEOTIDE SEQUENCE [LARGE SCALE GENOMIC DNA]</scope>
</reference>
<gene>
    <name evidence="3" type="ORF">VFH_V146200</name>
</gene>
<dbReference type="InterPro" id="IPR014840">
    <property type="entry name" value="HRD"/>
</dbReference>
<dbReference type="PANTHER" id="PTHR21669:SF28">
    <property type="entry name" value="YEMANUCLEIN"/>
    <property type="match status" value="1"/>
</dbReference>
<evidence type="ECO:0000313" key="3">
    <source>
        <dbReference type="EMBL" id="CAI8614776.1"/>
    </source>
</evidence>
<evidence type="ECO:0000259" key="2">
    <source>
        <dbReference type="Pfam" id="PF08729"/>
    </source>
</evidence>
<dbReference type="EMBL" id="OX451740">
    <property type="protein sequence ID" value="CAI8614776.1"/>
    <property type="molecule type" value="Genomic_DNA"/>
</dbReference>
<name>A0AAV1AW79_VICFA</name>
<dbReference type="AlphaFoldDB" id="A0AAV1AW79"/>
<evidence type="ECO:0000313" key="4">
    <source>
        <dbReference type="Proteomes" id="UP001157006"/>
    </source>
</evidence>
<feature type="domain" description="Hpc2-related" evidence="2">
    <location>
        <begin position="127"/>
        <end position="166"/>
    </location>
</feature>
<dbReference type="GO" id="GO:0006325">
    <property type="term" value="P:chromatin organization"/>
    <property type="evidence" value="ECO:0007669"/>
    <property type="project" value="TreeGrafter"/>
</dbReference>
<dbReference type="PANTHER" id="PTHR21669">
    <property type="entry name" value="CAPZ-INTERACTING PROTEIN AND RELATED PROTEINS"/>
    <property type="match status" value="1"/>
</dbReference>
<sequence length="344" mass="38168">MLTSDSVKRNHLSASQSEYPSGMKLADSANLGQVSRESISLSSAKSGAFPQSCQSEPITSINLFKLPSIRGYHIEESIQNSWNMGAVTSRFSKSLQESCNQDAVIEKIERLYMGKDSDDEDLPVVHDDQYDTEDSFIDDAELDEYFEVDDSVIKHDGFFINRGKLECINEPPALPNQPAKKRCRKDILKNPGENIDGRVSNKHVKVGKTAAGKTAPLPVKNTLNSSQNLAVPGEHYEDLKSQNQSEVSITTLKKEPADIIPISDPSSSLKLSNSDVSSVVEAKDADKKKTILQSKNKVDKYKDASGPPPSFATISWVFNQVLFLFFSIEKQAAYMFFLNIEEYV</sequence>